<dbReference type="InterPro" id="IPR007125">
    <property type="entry name" value="H2A/H2B/H3"/>
</dbReference>
<proteinExistence type="inferred from homology"/>
<dbReference type="InterPro" id="IPR009072">
    <property type="entry name" value="Histone-fold"/>
</dbReference>
<dbReference type="EMBL" id="JANJYI010000007">
    <property type="protein sequence ID" value="KAK2643483.1"/>
    <property type="molecule type" value="Genomic_DNA"/>
</dbReference>
<evidence type="ECO:0000256" key="1">
    <source>
        <dbReference type="ARBA" id="ARBA00002001"/>
    </source>
</evidence>
<feature type="region of interest" description="Disordered" evidence="3">
    <location>
        <begin position="24"/>
        <end position="128"/>
    </location>
</feature>
<dbReference type="Proteomes" id="UP001280121">
    <property type="component" value="Unassembled WGS sequence"/>
</dbReference>
<feature type="compositionally biased region" description="Polar residues" evidence="3">
    <location>
        <begin position="24"/>
        <end position="38"/>
    </location>
</feature>
<protein>
    <recommendedName>
        <fullName evidence="4">Core Histone H2A/H2B/H3 domain-containing protein</fullName>
    </recommendedName>
</protein>
<dbReference type="InterPro" id="IPR000558">
    <property type="entry name" value="Histone_H2B"/>
</dbReference>
<accession>A0AAD9TWY3</accession>
<evidence type="ECO:0000256" key="3">
    <source>
        <dbReference type="SAM" id="MobiDB-lite"/>
    </source>
</evidence>
<dbReference type="Gene3D" id="1.10.20.10">
    <property type="entry name" value="Histone, subunit A"/>
    <property type="match status" value="1"/>
</dbReference>
<dbReference type="SUPFAM" id="SSF47113">
    <property type="entry name" value="Histone-fold"/>
    <property type="match status" value="1"/>
</dbReference>
<dbReference type="PANTHER" id="PTHR23428">
    <property type="entry name" value="HISTONE H2B"/>
    <property type="match status" value="1"/>
</dbReference>
<gene>
    <name evidence="5" type="ORF">Ddye_025246</name>
</gene>
<evidence type="ECO:0000256" key="2">
    <source>
        <dbReference type="ARBA" id="ARBA00006846"/>
    </source>
</evidence>
<dbReference type="GO" id="GO:0000786">
    <property type="term" value="C:nucleosome"/>
    <property type="evidence" value="ECO:0007669"/>
    <property type="project" value="InterPro"/>
</dbReference>
<name>A0AAD9TWY3_9ROSI</name>
<organism evidence="5 6">
    <name type="scientific">Dipteronia dyeriana</name>
    <dbReference type="NCBI Taxonomy" id="168575"/>
    <lineage>
        <taxon>Eukaryota</taxon>
        <taxon>Viridiplantae</taxon>
        <taxon>Streptophyta</taxon>
        <taxon>Embryophyta</taxon>
        <taxon>Tracheophyta</taxon>
        <taxon>Spermatophyta</taxon>
        <taxon>Magnoliopsida</taxon>
        <taxon>eudicotyledons</taxon>
        <taxon>Gunneridae</taxon>
        <taxon>Pentapetalae</taxon>
        <taxon>rosids</taxon>
        <taxon>malvids</taxon>
        <taxon>Sapindales</taxon>
        <taxon>Sapindaceae</taxon>
        <taxon>Hippocastanoideae</taxon>
        <taxon>Acereae</taxon>
        <taxon>Dipteronia</taxon>
    </lineage>
</organism>
<dbReference type="GO" id="GO:0005634">
    <property type="term" value="C:nucleus"/>
    <property type="evidence" value="ECO:0007669"/>
    <property type="project" value="UniProtKB-ARBA"/>
</dbReference>
<feature type="compositionally biased region" description="Basic and acidic residues" evidence="3">
    <location>
        <begin position="99"/>
        <end position="115"/>
    </location>
</feature>
<dbReference type="GO" id="GO:0003677">
    <property type="term" value="F:DNA binding"/>
    <property type="evidence" value="ECO:0007669"/>
    <property type="project" value="InterPro"/>
</dbReference>
<evidence type="ECO:0000259" key="4">
    <source>
        <dbReference type="Pfam" id="PF00125"/>
    </source>
</evidence>
<dbReference type="PRINTS" id="PR00621">
    <property type="entry name" value="HISTONEH2B"/>
</dbReference>
<reference evidence="5" key="1">
    <citation type="journal article" date="2023" name="Plant J.">
        <title>Genome sequences and population genomics provide insights into the demographic history, inbreeding, and mutation load of two 'living fossil' tree species of Dipteronia.</title>
        <authorList>
            <person name="Feng Y."/>
            <person name="Comes H.P."/>
            <person name="Chen J."/>
            <person name="Zhu S."/>
            <person name="Lu R."/>
            <person name="Zhang X."/>
            <person name="Li P."/>
            <person name="Qiu J."/>
            <person name="Olsen K.M."/>
            <person name="Qiu Y."/>
        </authorList>
    </citation>
    <scope>NUCLEOTIDE SEQUENCE</scope>
    <source>
        <strain evidence="5">KIB01</strain>
    </source>
</reference>
<feature type="compositionally biased region" description="Basic residues" evidence="3">
    <location>
        <begin position="116"/>
        <end position="125"/>
    </location>
</feature>
<dbReference type="SMART" id="SM00427">
    <property type="entry name" value="H2B"/>
    <property type="match status" value="1"/>
</dbReference>
<keyword evidence="6" id="KW-1185">Reference proteome</keyword>
<dbReference type="FunFam" id="1.10.20.10:FF:000043">
    <property type="entry name" value="Histone H2B"/>
    <property type="match status" value="1"/>
</dbReference>
<dbReference type="GO" id="GO:0046982">
    <property type="term" value="F:protein heterodimerization activity"/>
    <property type="evidence" value="ECO:0007669"/>
    <property type="project" value="InterPro"/>
</dbReference>
<evidence type="ECO:0000313" key="6">
    <source>
        <dbReference type="Proteomes" id="UP001280121"/>
    </source>
</evidence>
<comment type="similarity">
    <text evidence="2">Belongs to the histone H2B family.</text>
</comment>
<evidence type="ECO:0000313" key="5">
    <source>
        <dbReference type="EMBL" id="KAK2643483.1"/>
    </source>
</evidence>
<sequence>MPPKRLAKVVVSRKFVQETVEVSLVQTNNKGDKVSTSTQEEEKEEEPPLMTNITTEGKEQEQVESVQVQVEEPVPEDEQKQEPSDISLEPESPTPTKRKQPEHESMETQKGTEREKKKKKIKRGSRGNEMGGEGYKIYVFRVLKEVHPGMTISSKAMTVINNLLSDMFERIASEATLLSKYHKRTTLSSREIQGAVKLVLPGEIAKHAVAEGTKAVTNYMSYQLNKSKS</sequence>
<feature type="compositionally biased region" description="Low complexity" evidence="3">
    <location>
        <begin position="63"/>
        <end position="72"/>
    </location>
</feature>
<dbReference type="AlphaFoldDB" id="A0AAD9TWY3"/>
<comment type="caution">
    <text evidence="5">The sequence shown here is derived from an EMBL/GenBank/DDBJ whole genome shotgun (WGS) entry which is preliminary data.</text>
</comment>
<feature type="domain" description="Core Histone H2A/H2B/H3" evidence="4">
    <location>
        <begin position="116"/>
        <end position="198"/>
    </location>
</feature>
<comment type="function">
    <text evidence="1">Core component of nucleosome. Nucleosomes wrap and compact DNA into chromatin, limiting DNA accessibility to the cellular machineries which require DNA as a template. Histones thereby play a central role in transcription regulation, DNA repair, DNA replication and chromosomal stability. DNA accessibility is regulated via a complex set of post-translational modifications of histones, also called histone code, and nucleosome remodeling.</text>
</comment>
<dbReference type="Pfam" id="PF00125">
    <property type="entry name" value="Histone"/>
    <property type="match status" value="1"/>
</dbReference>
<dbReference type="CDD" id="cd22910">
    <property type="entry name" value="HFD_H2B"/>
    <property type="match status" value="1"/>
</dbReference>
<dbReference type="GO" id="GO:0030527">
    <property type="term" value="F:structural constituent of chromatin"/>
    <property type="evidence" value="ECO:0007669"/>
    <property type="project" value="InterPro"/>
</dbReference>